<dbReference type="Gene3D" id="3.40.50.1820">
    <property type="entry name" value="alpha/beta hydrolase"/>
    <property type="match status" value="1"/>
</dbReference>
<evidence type="ECO:0000313" key="1">
    <source>
        <dbReference type="EMBL" id="KTT70607.1"/>
    </source>
</evidence>
<dbReference type="EMBL" id="LDTB01000050">
    <property type="protein sequence ID" value="KTT70607.1"/>
    <property type="molecule type" value="Genomic_DNA"/>
</dbReference>
<sequence>MTEPVRRIAQNVASQHAQYGPRPLPLFLEMLRRETAASPERTAAALAGLRRYQDAPRRKRRDAPVRFRKGAARLREGNSGGAGWPVVLIPSLINPPFVLDLAPGRSLLRHLAAAGFRPWLLDWGTPRPRDAGLDLAGHVTDRLLPLIAKLDRPPLLVGYCLGGTLALAAAAALPAGAIAGVATVAAPWRFAGYGQAARGALAELWAQVEPGCRALGVLPMEVLQTAFWRLDPARTIAKYEAFATMDAAAAARFVMLEDWANAGAPLTYAAGADLFGALLAEDRPGGGTWRVGDDAVDPFVLACPSIEFVSLSDRIVPAATAIGLPARRDVGAGHVGMMVGGRAEALLYAPLTDWLRGVVAQDQ</sequence>
<dbReference type="InterPro" id="IPR029058">
    <property type="entry name" value="AB_hydrolase_fold"/>
</dbReference>
<gene>
    <name evidence="1" type="ORF">NS334_12040</name>
</gene>
<dbReference type="InterPro" id="IPR051321">
    <property type="entry name" value="PHA/PHB_synthase"/>
</dbReference>
<dbReference type="Proteomes" id="UP000074310">
    <property type="component" value="Unassembled WGS sequence"/>
</dbReference>
<protein>
    <submittedName>
        <fullName evidence="1">Poly-beta-hydroxybutyrate polymerase</fullName>
    </submittedName>
</protein>
<dbReference type="PATRIC" id="fig|869719.3.peg.2391"/>
<organism evidence="1 2">
    <name type="scientific">Sphingomonas endophytica</name>
    <dbReference type="NCBI Taxonomy" id="869719"/>
    <lineage>
        <taxon>Bacteria</taxon>
        <taxon>Pseudomonadati</taxon>
        <taxon>Pseudomonadota</taxon>
        <taxon>Alphaproteobacteria</taxon>
        <taxon>Sphingomonadales</taxon>
        <taxon>Sphingomonadaceae</taxon>
        <taxon>Sphingomonas</taxon>
    </lineage>
</organism>
<keyword evidence="2" id="KW-1185">Reference proteome</keyword>
<comment type="caution">
    <text evidence="1">The sequence shown here is derived from an EMBL/GenBank/DDBJ whole genome shotgun (WGS) entry which is preliminary data.</text>
</comment>
<evidence type="ECO:0000313" key="2">
    <source>
        <dbReference type="Proteomes" id="UP000074310"/>
    </source>
</evidence>
<dbReference type="SUPFAM" id="SSF53474">
    <property type="entry name" value="alpha/beta-Hydrolases"/>
    <property type="match status" value="1"/>
</dbReference>
<dbReference type="AlphaFoldDB" id="A0A147HZX0"/>
<name>A0A147HZX0_9SPHN</name>
<reference evidence="1 2" key="1">
    <citation type="journal article" date="2016" name="Front. Microbiol.">
        <title>Genomic Resource of Rice Seed Associated Bacteria.</title>
        <authorList>
            <person name="Midha S."/>
            <person name="Bansal K."/>
            <person name="Sharma S."/>
            <person name="Kumar N."/>
            <person name="Patil P.P."/>
            <person name="Chaudhry V."/>
            <person name="Patil P.B."/>
        </authorList>
    </citation>
    <scope>NUCLEOTIDE SEQUENCE [LARGE SCALE GENOMIC DNA]</scope>
    <source>
        <strain evidence="1 2">NS334</strain>
    </source>
</reference>
<dbReference type="PANTHER" id="PTHR36837">
    <property type="entry name" value="POLY(3-HYDROXYALKANOATE) POLYMERASE SUBUNIT PHAC"/>
    <property type="match status" value="1"/>
</dbReference>
<accession>A0A147HZX0</accession>
<proteinExistence type="predicted"/>
<dbReference type="PANTHER" id="PTHR36837:SF2">
    <property type="entry name" value="POLY(3-HYDROXYALKANOATE) POLYMERASE SUBUNIT PHAC"/>
    <property type="match status" value="1"/>
</dbReference>